<protein>
    <submittedName>
        <fullName evidence="1">Uncharacterized protein</fullName>
    </submittedName>
</protein>
<dbReference type="Proteomes" id="UP001054945">
    <property type="component" value="Unassembled WGS sequence"/>
</dbReference>
<accession>A0AAV4MUW1</accession>
<sequence>MSLELRRGYFNNRPARLQLHKVILKNSLPVCGGVQGGVLFISLHFTSLPRFGTQLFLSFSSFKSKSFYSQLWQVQASHRDFNCRRMRLGPNPFTLSYGKCKPLTDCDFNCRRMRLG</sequence>
<evidence type="ECO:0000313" key="2">
    <source>
        <dbReference type="Proteomes" id="UP001054945"/>
    </source>
</evidence>
<organism evidence="1 2">
    <name type="scientific">Caerostris extrusa</name>
    <name type="common">Bark spider</name>
    <name type="synonym">Caerostris bankana</name>
    <dbReference type="NCBI Taxonomy" id="172846"/>
    <lineage>
        <taxon>Eukaryota</taxon>
        <taxon>Metazoa</taxon>
        <taxon>Ecdysozoa</taxon>
        <taxon>Arthropoda</taxon>
        <taxon>Chelicerata</taxon>
        <taxon>Arachnida</taxon>
        <taxon>Araneae</taxon>
        <taxon>Araneomorphae</taxon>
        <taxon>Entelegynae</taxon>
        <taxon>Araneoidea</taxon>
        <taxon>Araneidae</taxon>
        <taxon>Caerostris</taxon>
    </lineage>
</organism>
<gene>
    <name evidence="1" type="ORF">CEXT_519721</name>
</gene>
<dbReference type="AlphaFoldDB" id="A0AAV4MUW1"/>
<name>A0AAV4MUW1_CAEEX</name>
<dbReference type="EMBL" id="BPLR01020239">
    <property type="protein sequence ID" value="GIX76231.1"/>
    <property type="molecule type" value="Genomic_DNA"/>
</dbReference>
<evidence type="ECO:0000313" key="1">
    <source>
        <dbReference type="EMBL" id="GIX76231.1"/>
    </source>
</evidence>
<keyword evidence="2" id="KW-1185">Reference proteome</keyword>
<proteinExistence type="predicted"/>
<reference evidence="1 2" key="1">
    <citation type="submission" date="2021-06" db="EMBL/GenBank/DDBJ databases">
        <title>Caerostris extrusa draft genome.</title>
        <authorList>
            <person name="Kono N."/>
            <person name="Arakawa K."/>
        </authorList>
    </citation>
    <scope>NUCLEOTIDE SEQUENCE [LARGE SCALE GENOMIC DNA]</scope>
</reference>
<comment type="caution">
    <text evidence="1">The sequence shown here is derived from an EMBL/GenBank/DDBJ whole genome shotgun (WGS) entry which is preliminary data.</text>
</comment>